<accession>A0ABY2NZ06</accession>
<keyword evidence="1" id="KW-1133">Transmembrane helix</keyword>
<keyword evidence="3" id="KW-1185">Reference proteome</keyword>
<dbReference type="Proteomes" id="UP000297940">
    <property type="component" value="Unassembled WGS sequence"/>
</dbReference>
<evidence type="ECO:0008006" key="4">
    <source>
        <dbReference type="Google" id="ProtNLM"/>
    </source>
</evidence>
<keyword evidence="1" id="KW-0472">Membrane</keyword>
<name>A0ABY2NZ06_9LEPT</name>
<evidence type="ECO:0000256" key="1">
    <source>
        <dbReference type="SAM" id="Phobius"/>
    </source>
</evidence>
<organism evidence="2 3">
    <name type="scientific">Leptospira mtsangambouensis</name>
    <dbReference type="NCBI Taxonomy" id="2484912"/>
    <lineage>
        <taxon>Bacteria</taxon>
        <taxon>Pseudomonadati</taxon>
        <taxon>Spirochaetota</taxon>
        <taxon>Spirochaetia</taxon>
        <taxon>Leptospirales</taxon>
        <taxon>Leptospiraceae</taxon>
        <taxon>Leptospira</taxon>
    </lineage>
</organism>
<protein>
    <recommendedName>
        <fullName evidence="4">Major sperm protein</fullName>
    </recommendedName>
</protein>
<gene>
    <name evidence="2" type="ORF">EHR01_10685</name>
</gene>
<evidence type="ECO:0000313" key="3">
    <source>
        <dbReference type="Proteomes" id="UP000297940"/>
    </source>
</evidence>
<keyword evidence="1" id="KW-0812">Transmembrane</keyword>
<dbReference type="RefSeq" id="WP_135694779.1">
    <property type="nucleotide sequence ID" value="NZ_RQHK01000012.1"/>
</dbReference>
<reference evidence="3" key="1">
    <citation type="journal article" date="2019" name="PLoS Negl. Trop. Dis.">
        <title>Revisiting the worldwide diversity of Leptospira species in the environment.</title>
        <authorList>
            <person name="Vincent A.T."/>
            <person name="Schiettekatte O."/>
            <person name="Bourhy P."/>
            <person name="Veyrier F.J."/>
            <person name="Picardeau M."/>
        </authorList>
    </citation>
    <scope>NUCLEOTIDE SEQUENCE [LARGE SCALE GENOMIC DNA]</scope>
    <source>
        <strain evidence="3">201601298</strain>
    </source>
</reference>
<feature type="transmembrane region" description="Helical" evidence="1">
    <location>
        <begin position="6"/>
        <end position="26"/>
    </location>
</feature>
<evidence type="ECO:0000313" key="2">
    <source>
        <dbReference type="EMBL" id="TGM74384.1"/>
    </source>
</evidence>
<comment type="caution">
    <text evidence="2">The sequence shown here is derived from an EMBL/GenBank/DDBJ whole genome shotgun (WGS) entry which is preliminary data.</text>
</comment>
<sequence>MLAGDYIAIVAVIVSIISIVVSIFIYNNQKRYIKTQHELNKLLLEKEKKEVETSEEAFISANVVKLGSGKNRIRIFNKGKGRANNVNITYPEDHNWSITNRILPLEFLDSGQSVEIILSMFMGSQSKIRAILTWNDKAGEKTNEVILTYL</sequence>
<proteinExistence type="predicted"/>
<dbReference type="EMBL" id="RQHK01000012">
    <property type="protein sequence ID" value="TGM74384.1"/>
    <property type="molecule type" value="Genomic_DNA"/>
</dbReference>